<protein>
    <submittedName>
        <fullName evidence="1">Unnamed protein product</fullName>
    </submittedName>
</protein>
<accession>A0ACB5U414</accession>
<evidence type="ECO:0000313" key="1">
    <source>
        <dbReference type="EMBL" id="GMF01281.1"/>
    </source>
</evidence>
<sequence>MENKSMLDVKLNGYKGSLQEIEAKEKDELNYLINDKLLSVPATADSKEVISNLKLQVSALNDLTRSAKSNEDSFNQSFHYLSDMFEDLIKLESDIKQFVKENRADLIQSNLTKSKELLAERIEQLTDPTLSPVRKILSDEFNTISKALRIISGISPSESEDETDAAFC</sequence>
<comment type="caution">
    <text evidence="1">The sequence shown here is derived from an EMBL/GenBank/DDBJ whole genome shotgun (WGS) entry which is preliminary data.</text>
</comment>
<reference evidence="1" key="1">
    <citation type="submission" date="2023-04" db="EMBL/GenBank/DDBJ databases">
        <title>Ambrosiozyma monospora NBRC 10751.</title>
        <authorList>
            <person name="Ichikawa N."/>
            <person name="Sato H."/>
            <person name="Tonouchi N."/>
        </authorList>
    </citation>
    <scope>NUCLEOTIDE SEQUENCE</scope>
    <source>
        <strain evidence="1">NBRC 10751</strain>
    </source>
</reference>
<proteinExistence type="predicted"/>
<name>A0ACB5U414_AMBMO</name>
<evidence type="ECO:0000313" key="2">
    <source>
        <dbReference type="Proteomes" id="UP001165064"/>
    </source>
</evidence>
<organism evidence="1 2">
    <name type="scientific">Ambrosiozyma monospora</name>
    <name type="common">Yeast</name>
    <name type="synonym">Endomycopsis monosporus</name>
    <dbReference type="NCBI Taxonomy" id="43982"/>
    <lineage>
        <taxon>Eukaryota</taxon>
        <taxon>Fungi</taxon>
        <taxon>Dikarya</taxon>
        <taxon>Ascomycota</taxon>
        <taxon>Saccharomycotina</taxon>
        <taxon>Pichiomycetes</taxon>
        <taxon>Pichiales</taxon>
        <taxon>Pichiaceae</taxon>
        <taxon>Ambrosiozyma</taxon>
    </lineage>
</organism>
<dbReference type="EMBL" id="BSXS01011792">
    <property type="protein sequence ID" value="GMF01281.1"/>
    <property type="molecule type" value="Genomic_DNA"/>
</dbReference>
<dbReference type="Proteomes" id="UP001165064">
    <property type="component" value="Unassembled WGS sequence"/>
</dbReference>
<gene>
    <name evidence="1" type="ORF">Amon02_001121400</name>
</gene>
<keyword evidence="2" id="KW-1185">Reference proteome</keyword>